<sequence>MRPVAYFIAGVLILLLFNMELGRRVFAPTERQLLSAATQSQADSDDQQLAVYKKVRLAFSSFDLFNGLTRQEIEDLPSQRALTFHGLVAVLMAVAFLRHGKPKKP</sequence>
<dbReference type="AlphaFoldDB" id="A0A7V4G767"/>
<name>A0A7V4G767_9BACT</name>
<proteinExistence type="predicted"/>
<organism evidence="1">
    <name type="scientific">Desulfobacca acetoxidans</name>
    <dbReference type="NCBI Taxonomy" id="60893"/>
    <lineage>
        <taxon>Bacteria</taxon>
        <taxon>Pseudomonadati</taxon>
        <taxon>Thermodesulfobacteriota</taxon>
        <taxon>Desulfobaccia</taxon>
        <taxon>Desulfobaccales</taxon>
        <taxon>Desulfobaccaceae</taxon>
        <taxon>Desulfobacca</taxon>
    </lineage>
</organism>
<gene>
    <name evidence="1" type="ORF">ENT08_02555</name>
</gene>
<comment type="caution">
    <text evidence="1">The sequence shown here is derived from an EMBL/GenBank/DDBJ whole genome shotgun (WGS) entry which is preliminary data.</text>
</comment>
<dbReference type="EMBL" id="DSXI01000145">
    <property type="protein sequence ID" value="HGS04612.1"/>
    <property type="molecule type" value="Genomic_DNA"/>
</dbReference>
<accession>A0A7V4G767</accession>
<evidence type="ECO:0000313" key="1">
    <source>
        <dbReference type="EMBL" id="HGS04612.1"/>
    </source>
</evidence>
<reference evidence="1" key="1">
    <citation type="journal article" date="2020" name="mSystems">
        <title>Genome- and Community-Level Interaction Insights into Carbon Utilization and Element Cycling Functions of Hydrothermarchaeota in Hydrothermal Sediment.</title>
        <authorList>
            <person name="Zhou Z."/>
            <person name="Liu Y."/>
            <person name="Xu W."/>
            <person name="Pan J."/>
            <person name="Luo Z.H."/>
            <person name="Li M."/>
        </authorList>
    </citation>
    <scope>NUCLEOTIDE SEQUENCE [LARGE SCALE GENOMIC DNA]</scope>
    <source>
        <strain evidence="1">SpSt-548</strain>
    </source>
</reference>
<protein>
    <submittedName>
        <fullName evidence="1">Uncharacterized protein</fullName>
    </submittedName>
</protein>